<keyword evidence="1" id="KW-1133">Transmembrane helix</keyword>
<protein>
    <submittedName>
        <fullName evidence="2">Uncharacterized protein</fullName>
    </submittedName>
</protein>
<feature type="transmembrane region" description="Helical" evidence="1">
    <location>
        <begin position="142"/>
        <end position="159"/>
    </location>
</feature>
<dbReference type="RefSeq" id="WP_147189438.1">
    <property type="nucleotide sequence ID" value="NZ_CP042435.1"/>
</dbReference>
<name>A0A5B8V9U9_9BACT</name>
<organism evidence="2 3">
    <name type="scientific">Panacibacter ginsenosidivorans</name>
    <dbReference type="NCBI Taxonomy" id="1813871"/>
    <lineage>
        <taxon>Bacteria</taxon>
        <taxon>Pseudomonadati</taxon>
        <taxon>Bacteroidota</taxon>
        <taxon>Chitinophagia</taxon>
        <taxon>Chitinophagales</taxon>
        <taxon>Chitinophagaceae</taxon>
        <taxon>Panacibacter</taxon>
    </lineage>
</organism>
<evidence type="ECO:0000256" key="1">
    <source>
        <dbReference type="SAM" id="Phobius"/>
    </source>
</evidence>
<feature type="transmembrane region" description="Helical" evidence="1">
    <location>
        <begin position="81"/>
        <end position="99"/>
    </location>
</feature>
<gene>
    <name evidence="2" type="ORF">FRZ67_10135</name>
</gene>
<dbReference type="EMBL" id="CP042435">
    <property type="protein sequence ID" value="QEC67631.1"/>
    <property type="molecule type" value="Genomic_DNA"/>
</dbReference>
<sequence>MTDQNPHLDTLKDIKQMMERSSRFISLSGLSGIAAGICALIGAWFANGIIDNNKYAVTNLRSMPEDSNNSISIGDWMGNQLFQIAVFTFIAAFILAFIFTYIRSKKTNTPIWGAMAKRVLINVAIPMIVGGIYLLKLMENEAYGYIAPGCLIFYGLAVLNASKYTLDEVRYLSYGLLLLGIINLWYIGYGIYFWALGFGALHIIYGILMWWKYERTSE</sequence>
<feature type="transmembrane region" description="Helical" evidence="1">
    <location>
        <begin position="193"/>
        <end position="211"/>
    </location>
</feature>
<keyword evidence="1" id="KW-0472">Membrane</keyword>
<evidence type="ECO:0000313" key="2">
    <source>
        <dbReference type="EMBL" id="QEC67631.1"/>
    </source>
</evidence>
<proteinExistence type="predicted"/>
<keyword evidence="1" id="KW-0812">Transmembrane</keyword>
<feature type="transmembrane region" description="Helical" evidence="1">
    <location>
        <begin position="171"/>
        <end position="187"/>
    </location>
</feature>
<dbReference type="Proteomes" id="UP000321533">
    <property type="component" value="Chromosome"/>
</dbReference>
<evidence type="ECO:0000313" key="3">
    <source>
        <dbReference type="Proteomes" id="UP000321533"/>
    </source>
</evidence>
<dbReference type="AlphaFoldDB" id="A0A5B8V9U9"/>
<accession>A0A5B8V9U9</accession>
<reference evidence="2 3" key="1">
    <citation type="journal article" date="2016" name="Int. J. Syst. Evol. Microbiol.">
        <title>Panacibacter ginsenosidivorans gen. nov., sp. nov., with ginsenoside converting activity isolated from soil of a ginseng field.</title>
        <authorList>
            <person name="Siddiqi M.Z."/>
            <person name="Muhammad Shafi S."/>
            <person name="Choi K.D."/>
            <person name="Im W.T."/>
        </authorList>
    </citation>
    <scope>NUCLEOTIDE SEQUENCE [LARGE SCALE GENOMIC DNA]</scope>
    <source>
        <strain evidence="2 3">Gsoil1550</strain>
    </source>
</reference>
<dbReference type="KEGG" id="pgin:FRZ67_10135"/>
<dbReference type="OrthoDB" id="1120881at2"/>
<feature type="transmembrane region" description="Helical" evidence="1">
    <location>
        <begin position="24"/>
        <end position="46"/>
    </location>
</feature>
<feature type="transmembrane region" description="Helical" evidence="1">
    <location>
        <begin position="119"/>
        <end position="136"/>
    </location>
</feature>
<keyword evidence="3" id="KW-1185">Reference proteome</keyword>